<gene>
    <name evidence="1" type="ORF">E2562_018267</name>
</gene>
<accession>A0A6G1CR72</accession>
<evidence type="ECO:0000313" key="2">
    <source>
        <dbReference type="Proteomes" id="UP000479710"/>
    </source>
</evidence>
<reference evidence="1 2" key="1">
    <citation type="submission" date="2019-11" db="EMBL/GenBank/DDBJ databases">
        <title>Whole genome sequence of Oryza granulata.</title>
        <authorList>
            <person name="Li W."/>
        </authorList>
    </citation>
    <scope>NUCLEOTIDE SEQUENCE [LARGE SCALE GENOMIC DNA]</scope>
    <source>
        <strain evidence="2">cv. Menghai</strain>
        <tissue evidence="1">Leaf</tissue>
    </source>
</reference>
<protein>
    <submittedName>
        <fullName evidence="1">Uncharacterized protein</fullName>
    </submittedName>
</protein>
<dbReference type="EMBL" id="SPHZ02000008">
    <property type="protein sequence ID" value="KAF0902636.1"/>
    <property type="molecule type" value="Genomic_DNA"/>
</dbReference>
<evidence type="ECO:0000313" key="1">
    <source>
        <dbReference type="EMBL" id="KAF0902636.1"/>
    </source>
</evidence>
<dbReference type="Proteomes" id="UP000479710">
    <property type="component" value="Unassembled WGS sequence"/>
</dbReference>
<sequence>MNMVLLPDGGRNPTFDEKFLLPLIEGLGELSILCGTATHSAMMTSLAAAGLWISTIPIW</sequence>
<keyword evidence="2" id="KW-1185">Reference proteome</keyword>
<organism evidence="1 2">
    <name type="scientific">Oryza meyeriana var. granulata</name>
    <dbReference type="NCBI Taxonomy" id="110450"/>
    <lineage>
        <taxon>Eukaryota</taxon>
        <taxon>Viridiplantae</taxon>
        <taxon>Streptophyta</taxon>
        <taxon>Embryophyta</taxon>
        <taxon>Tracheophyta</taxon>
        <taxon>Spermatophyta</taxon>
        <taxon>Magnoliopsida</taxon>
        <taxon>Liliopsida</taxon>
        <taxon>Poales</taxon>
        <taxon>Poaceae</taxon>
        <taxon>BOP clade</taxon>
        <taxon>Oryzoideae</taxon>
        <taxon>Oryzeae</taxon>
        <taxon>Oryzinae</taxon>
        <taxon>Oryza</taxon>
        <taxon>Oryza meyeriana</taxon>
    </lineage>
</organism>
<dbReference type="AlphaFoldDB" id="A0A6G1CR72"/>
<name>A0A6G1CR72_9ORYZ</name>
<comment type="caution">
    <text evidence="1">The sequence shown here is derived from an EMBL/GenBank/DDBJ whole genome shotgun (WGS) entry which is preliminary data.</text>
</comment>
<proteinExistence type="predicted"/>
<dbReference type="OrthoDB" id="270970at2759"/>